<dbReference type="AlphaFoldDB" id="A0ABD2P4U4"/>
<sequence length="198" mass="23327">MGDINLSEMKATYYPPKIQPGFMGAHPPMKQGHGSFYGSGNISYFQNFRNENISRMQMPSDEWGIMKTPYSPRPDIAILGSTRANRYLKLPESKISMIDPQRQREIDEFYIACQFHRDQYMDHSNKMHPLDYFKKAEFLFQCPPDPTSVYLKHPEYYVKYKQPYVFPLTLERTMRTPSLPHRVLTGTYNVSSDNKYKR</sequence>
<dbReference type="PANTHER" id="PTHR34924">
    <property type="entry name" value="UPF0573 PROTEIN C2ORF70"/>
    <property type="match status" value="1"/>
</dbReference>
<comment type="subcellular location">
    <subcellularLocation>
        <location evidence="1">Cytoplasm</location>
        <location evidence="1">Cytoskeleton</location>
        <location evidence="1">Cilium axoneme</location>
    </subcellularLocation>
</comment>
<evidence type="ECO:0000259" key="7">
    <source>
        <dbReference type="Pfam" id="PF10629"/>
    </source>
</evidence>
<evidence type="ECO:0000256" key="2">
    <source>
        <dbReference type="ARBA" id="ARBA00022490"/>
    </source>
</evidence>
<evidence type="ECO:0000256" key="6">
    <source>
        <dbReference type="ARBA" id="ARBA00041160"/>
    </source>
</evidence>
<dbReference type="Proteomes" id="UP001516400">
    <property type="component" value="Unassembled WGS sequence"/>
</dbReference>
<comment type="caution">
    <text evidence="8">The sequence shown here is derived from an EMBL/GenBank/DDBJ whole genome shotgun (WGS) entry which is preliminary data.</text>
</comment>
<keyword evidence="2" id="KW-0963">Cytoplasm</keyword>
<keyword evidence="3" id="KW-0206">Cytoskeleton</keyword>
<dbReference type="InterPro" id="IPR018902">
    <property type="entry name" value="CMI2A-C-like_dom"/>
</dbReference>
<protein>
    <recommendedName>
        <fullName evidence="6">Ciliary microtubule inner protein 2C</fullName>
    </recommendedName>
</protein>
<proteinExistence type="inferred from homology"/>
<comment type="similarity">
    <text evidence="5">Belongs to the CIMIP2 family.</text>
</comment>
<dbReference type="InterPro" id="IPR052329">
    <property type="entry name" value="CIMIP2C"/>
</dbReference>
<evidence type="ECO:0000313" key="9">
    <source>
        <dbReference type="Proteomes" id="UP001516400"/>
    </source>
</evidence>
<organism evidence="8 9">
    <name type="scientific">Cryptolaemus montrouzieri</name>
    <dbReference type="NCBI Taxonomy" id="559131"/>
    <lineage>
        <taxon>Eukaryota</taxon>
        <taxon>Metazoa</taxon>
        <taxon>Ecdysozoa</taxon>
        <taxon>Arthropoda</taxon>
        <taxon>Hexapoda</taxon>
        <taxon>Insecta</taxon>
        <taxon>Pterygota</taxon>
        <taxon>Neoptera</taxon>
        <taxon>Endopterygota</taxon>
        <taxon>Coleoptera</taxon>
        <taxon>Polyphaga</taxon>
        <taxon>Cucujiformia</taxon>
        <taxon>Coccinelloidea</taxon>
        <taxon>Coccinellidae</taxon>
        <taxon>Scymninae</taxon>
        <taxon>Scymnini</taxon>
        <taxon>Cryptolaemus</taxon>
    </lineage>
</organism>
<evidence type="ECO:0000256" key="4">
    <source>
        <dbReference type="ARBA" id="ARBA00023273"/>
    </source>
</evidence>
<dbReference type="GO" id="GO:0015630">
    <property type="term" value="C:microtubule cytoskeleton"/>
    <property type="evidence" value="ECO:0007669"/>
    <property type="project" value="UniProtKB-ARBA"/>
</dbReference>
<reference evidence="8 9" key="1">
    <citation type="journal article" date="2021" name="BMC Biol.">
        <title>Horizontally acquired antibacterial genes associated with adaptive radiation of ladybird beetles.</title>
        <authorList>
            <person name="Li H.S."/>
            <person name="Tang X.F."/>
            <person name="Huang Y.H."/>
            <person name="Xu Z.Y."/>
            <person name="Chen M.L."/>
            <person name="Du X.Y."/>
            <person name="Qiu B.Y."/>
            <person name="Chen P.T."/>
            <person name="Zhang W."/>
            <person name="Slipinski A."/>
            <person name="Escalona H.E."/>
            <person name="Waterhouse R.M."/>
            <person name="Zwick A."/>
            <person name="Pang H."/>
        </authorList>
    </citation>
    <scope>NUCLEOTIDE SEQUENCE [LARGE SCALE GENOMIC DNA]</scope>
    <source>
        <strain evidence="8">SYSU2018</strain>
    </source>
</reference>
<feature type="domain" description="Ciliary microtubule inner protein 2A-C-like" evidence="7">
    <location>
        <begin position="15"/>
        <end position="76"/>
    </location>
</feature>
<gene>
    <name evidence="8" type="ORF">HHI36_000517</name>
</gene>
<name>A0ABD2P4U4_9CUCU</name>
<accession>A0ABD2P4U4</accession>
<evidence type="ECO:0000256" key="5">
    <source>
        <dbReference type="ARBA" id="ARBA00035661"/>
    </source>
</evidence>
<dbReference type="PANTHER" id="PTHR34924:SF1">
    <property type="entry name" value="PROTEIN FAM166C"/>
    <property type="match status" value="1"/>
</dbReference>
<evidence type="ECO:0000256" key="3">
    <source>
        <dbReference type="ARBA" id="ARBA00023212"/>
    </source>
</evidence>
<keyword evidence="4" id="KW-0966">Cell projection</keyword>
<dbReference type="Pfam" id="PF10629">
    <property type="entry name" value="CMI2B-like"/>
    <property type="match status" value="1"/>
</dbReference>
<keyword evidence="9" id="KW-1185">Reference proteome</keyword>
<evidence type="ECO:0000256" key="1">
    <source>
        <dbReference type="ARBA" id="ARBA00004430"/>
    </source>
</evidence>
<dbReference type="GO" id="GO:0005930">
    <property type="term" value="C:axoneme"/>
    <property type="evidence" value="ECO:0007669"/>
    <property type="project" value="UniProtKB-SubCell"/>
</dbReference>
<dbReference type="EMBL" id="JABFTP020000185">
    <property type="protein sequence ID" value="KAL3286003.1"/>
    <property type="molecule type" value="Genomic_DNA"/>
</dbReference>
<evidence type="ECO:0000313" key="8">
    <source>
        <dbReference type="EMBL" id="KAL3286003.1"/>
    </source>
</evidence>